<evidence type="ECO:0000313" key="2">
    <source>
        <dbReference type="EMBL" id="GGE08727.1"/>
    </source>
</evidence>
<keyword evidence="1" id="KW-1133">Transmembrane helix</keyword>
<dbReference type="RefSeq" id="WP_182497978.1">
    <property type="nucleotide sequence ID" value="NZ_BMKM01000001.1"/>
</dbReference>
<evidence type="ECO:0000313" key="3">
    <source>
        <dbReference type="Proteomes" id="UP000614460"/>
    </source>
</evidence>
<feature type="transmembrane region" description="Helical" evidence="1">
    <location>
        <begin position="9"/>
        <end position="39"/>
    </location>
</feature>
<proteinExistence type="predicted"/>
<comment type="caution">
    <text evidence="2">The sequence shown here is derived from an EMBL/GenBank/DDBJ whole genome shotgun (WGS) entry which is preliminary data.</text>
</comment>
<sequence length="183" mass="21613">MKARNVYDLLFKAIGIFIFIYSLESLKSLFIYLFIPYSFEQPFQLENYSDLLLNLLYFLIVFTISYFFVFKTDKILNKLPQNTFKNEEDIDFSGNTQNSFRVILISFGVYLMITEFPIFISGIIRQVMVVQNNADDFGFDRYYLWIALIRLVFAFFLIFGSKTISSYFFKETNGTDPNKKEVA</sequence>
<protein>
    <submittedName>
        <fullName evidence="2">Uncharacterized protein</fullName>
    </submittedName>
</protein>
<reference evidence="2" key="1">
    <citation type="journal article" date="2014" name="Int. J. Syst. Evol. Microbiol.">
        <title>Complete genome sequence of Corynebacterium casei LMG S-19264T (=DSM 44701T), isolated from a smear-ripened cheese.</title>
        <authorList>
            <consortium name="US DOE Joint Genome Institute (JGI-PGF)"/>
            <person name="Walter F."/>
            <person name="Albersmeier A."/>
            <person name="Kalinowski J."/>
            <person name="Ruckert C."/>
        </authorList>
    </citation>
    <scope>NUCLEOTIDE SEQUENCE</scope>
    <source>
        <strain evidence="2">CGMCC 1.15966</strain>
    </source>
</reference>
<feature type="transmembrane region" description="Helical" evidence="1">
    <location>
        <begin position="142"/>
        <end position="160"/>
    </location>
</feature>
<reference evidence="2" key="2">
    <citation type="submission" date="2020-09" db="EMBL/GenBank/DDBJ databases">
        <authorList>
            <person name="Sun Q."/>
            <person name="Zhou Y."/>
        </authorList>
    </citation>
    <scope>NUCLEOTIDE SEQUENCE</scope>
    <source>
        <strain evidence="2">CGMCC 1.15966</strain>
    </source>
</reference>
<dbReference type="AlphaFoldDB" id="A0A8H9KSY2"/>
<gene>
    <name evidence="2" type="ORF">GCM10011516_03060</name>
</gene>
<name>A0A8H9KSY2_9SPHI</name>
<dbReference type="EMBL" id="BMKM01000001">
    <property type="protein sequence ID" value="GGE08727.1"/>
    <property type="molecule type" value="Genomic_DNA"/>
</dbReference>
<dbReference type="Proteomes" id="UP000614460">
    <property type="component" value="Unassembled WGS sequence"/>
</dbReference>
<feature type="transmembrane region" description="Helical" evidence="1">
    <location>
        <begin position="51"/>
        <end position="70"/>
    </location>
</feature>
<evidence type="ECO:0000256" key="1">
    <source>
        <dbReference type="SAM" id="Phobius"/>
    </source>
</evidence>
<keyword evidence="1" id="KW-0812">Transmembrane</keyword>
<keyword evidence="3" id="KW-1185">Reference proteome</keyword>
<feature type="transmembrane region" description="Helical" evidence="1">
    <location>
        <begin position="102"/>
        <end position="122"/>
    </location>
</feature>
<organism evidence="2 3">
    <name type="scientific">Sphingobacterium cellulitidis</name>
    <dbReference type="NCBI Taxonomy" id="1768011"/>
    <lineage>
        <taxon>Bacteria</taxon>
        <taxon>Pseudomonadati</taxon>
        <taxon>Bacteroidota</taxon>
        <taxon>Sphingobacteriia</taxon>
        <taxon>Sphingobacteriales</taxon>
        <taxon>Sphingobacteriaceae</taxon>
        <taxon>Sphingobacterium</taxon>
    </lineage>
</organism>
<keyword evidence="1" id="KW-0472">Membrane</keyword>
<accession>A0A8H9KSY2</accession>